<gene>
    <name evidence="1" type="ORF">BDY21DRAFT_215692</name>
</gene>
<keyword evidence="2" id="KW-1185">Reference proteome</keyword>
<evidence type="ECO:0000313" key="2">
    <source>
        <dbReference type="Proteomes" id="UP000799766"/>
    </source>
</evidence>
<reference evidence="1" key="1">
    <citation type="journal article" date="2020" name="Stud. Mycol.">
        <title>101 Dothideomycetes genomes: a test case for predicting lifestyles and emergence of pathogens.</title>
        <authorList>
            <person name="Haridas S."/>
            <person name="Albert R."/>
            <person name="Binder M."/>
            <person name="Bloem J."/>
            <person name="Labutti K."/>
            <person name="Salamov A."/>
            <person name="Andreopoulos B."/>
            <person name="Baker S."/>
            <person name="Barry K."/>
            <person name="Bills G."/>
            <person name="Bluhm B."/>
            <person name="Cannon C."/>
            <person name="Castanera R."/>
            <person name="Culley D."/>
            <person name="Daum C."/>
            <person name="Ezra D."/>
            <person name="Gonzalez J."/>
            <person name="Henrissat B."/>
            <person name="Kuo A."/>
            <person name="Liang C."/>
            <person name="Lipzen A."/>
            <person name="Lutzoni F."/>
            <person name="Magnuson J."/>
            <person name="Mondo S."/>
            <person name="Nolan M."/>
            <person name="Ohm R."/>
            <person name="Pangilinan J."/>
            <person name="Park H.-J."/>
            <person name="Ramirez L."/>
            <person name="Alfaro M."/>
            <person name="Sun H."/>
            <person name="Tritt A."/>
            <person name="Yoshinaga Y."/>
            <person name="Zwiers L.-H."/>
            <person name="Turgeon B."/>
            <person name="Goodwin S."/>
            <person name="Spatafora J."/>
            <person name="Crous P."/>
            <person name="Grigoriev I."/>
        </authorList>
    </citation>
    <scope>NUCLEOTIDE SEQUENCE</scope>
    <source>
        <strain evidence="1">ATCC 16933</strain>
    </source>
</reference>
<proteinExistence type="predicted"/>
<name>A0A6A6P2H1_9PEZI</name>
<accession>A0A6A6P2H1</accession>
<evidence type="ECO:0000313" key="1">
    <source>
        <dbReference type="EMBL" id="KAF2458220.1"/>
    </source>
</evidence>
<protein>
    <submittedName>
        <fullName evidence="1">Uncharacterized protein</fullName>
    </submittedName>
</protein>
<sequence>MSSKDCNLVEWSLLRIVFILLNYRRTALSIYSPVARPIPHSQVSTSQSVCYLAISSKH</sequence>
<dbReference type="EMBL" id="MU001678">
    <property type="protein sequence ID" value="KAF2458220.1"/>
    <property type="molecule type" value="Genomic_DNA"/>
</dbReference>
<dbReference type="AlphaFoldDB" id="A0A6A6P2H1"/>
<organism evidence="1 2">
    <name type="scientific">Lineolata rhizophorae</name>
    <dbReference type="NCBI Taxonomy" id="578093"/>
    <lineage>
        <taxon>Eukaryota</taxon>
        <taxon>Fungi</taxon>
        <taxon>Dikarya</taxon>
        <taxon>Ascomycota</taxon>
        <taxon>Pezizomycotina</taxon>
        <taxon>Dothideomycetes</taxon>
        <taxon>Dothideomycetes incertae sedis</taxon>
        <taxon>Lineolatales</taxon>
        <taxon>Lineolataceae</taxon>
        <taxon>Lineolata</taxon>
    </lineage>
</organism>
<dbReference type="Proteomes" id="UP000799766">
    <property type="component" value="Unassembled WGS sequence"/>
</dbReference>